<sequence length="915" mass="104719">MINNSEEYIRKTPFLFWHDDGQNKAPMTPSTLSPASLHEVSSPLLNSNKRMIPNSIYNKVKEGRNLICTEGNSEEEKVISENIPCLINNSIGMLGWSENIIHDDDLSHSNDRNGIFSYNFYNNNADDMFQSEEKIGCQEMQGQIISSKFLLDSENKANERNQEISNIQTQCCSNFPSEKINLNRQISNYSSSTSSVSIYNVTDTVFKEMRSEGTSEPKDISRYMDNEYLDILKTNLMLEFTKSRTCYLKLVPSVIEIFKIVRDAPNRCPIPIVQSIDDLGKEKNIEEFENYFVNCVSKQNSGFLAFCTEKRALKSGGGGKYYFFDKKLQLNGCHKVDVLNHHRQKNIMGPVFMKVLLFMFVVDPPYHLDPRARSSNPQRLMDFYYQLKSMNKLKSIKRLLKVWCMEMCPEEYLDAGYPLGSLLWVSTLDIESHIKKWRYRGKKSNGQFEYITPKIHGFEERALKKNPVPEVSLLTNNTERNMNEENLQINSNQVLEDLNLQKRDFIEDDGCIDNSGINNVDCVRSSSSSECNDSAAEMQALNQGSIFCKSTKKSRGRGRPKSKPKQIFFEEEEHEFPRKRMFLSEEGENNSSIITNEKFSERSQDESIEELELELGMEFEQASSQGYSSNFIWDLVRSIPIESLNRLYVSWLDGNIPGVTKLIVKSSVVQEYLNIQKNVENSRLEESSDRLYNCKETNSDILNKKQTSEVINSKRTILYHKALYLAIQQHLLMYSSELQALLKALEGNNTISERDTDHLDPFHKNLDVVLNSISPLQHLSMSFHCNSPLRIVEEGQIDDEEHISREAGIRSCSEEKLIHGCDSHNDSNISRDGLVDDNGESLIESQNLTETPRLGNNMHDSSSVFSIITSAQYQDFVELPDIASSFSDQLLSDHTELSKHCANMGEPIDLFFAIS</sequence>
<evidence type="ECO:0000313" key="2">
    <source>
        <dbReference type="Proteomes" id="UP000593906"/>
    </source>
</evidence>
<protein>
    <submittedName>
        <fullName evidence="1">Uncharacterized protein</fullName>
    </submittedName>
</protein>
<dbReference type="Proteomes" id="UP000593906">
    <property type="component" value="Chromosome 6"/>
</dbReference>
<dbReference type="VEuPathDB" id="CryptoDB:CPATCC_0014220"/>
<organism evidence="1 2">
    <name type="scientific">Cryptosporidium parvum</name>
    <dbReference type="NCBI Taxonomy" id="5807"/>
    <lineage>
        <taxon>Eukaryota</taxon>
        <taxon>Sar</taxon>
        <taxon>Alveolata</taxon>
        <taxon>Apicomplexa</taxon>
        <taxon>Conoidasida</taxon>
        <taxon>Coccidia</taxon>
        <taxon>Eucoccidiorida</taxon>
        <taxon>Eimeriorina</taxon>
        <taxon>Cryptosporidiidae</taxon>
        <taxon>Cryptosporidium</taxon>
    </lineage>
</organism>
<evidence type="ECO:0000313" key="1">
    <source>
        <dbReference type="EMBL" id="QOY41150.1"/>
    </source>
</evidence>
<gene>
    <name evidence="1" type="ORF">CPATCC_002804</name>
</gene>
<accession>A0A7S7LFH9</accession>
<dbReference type="AlphaFoldDB" id="A0A7S7LFH9"/>
<dbReference type="EMBL" id="CP044417">
    <property type="protein sequence ID" value="QOY41150.1"/>
    <property type="molecule type" value="Genomic_DNA"/>
</dbReference>
<reference evidence="1 2" key="1">
    <citation type="submission" date="2019-09" db="EMBL/GenBank/DDBJ databases">
        <title>Consistent, comparative and evidence-based genome assembly and annotation for Cryptosporidium parvum, C. hominis and C. tyzzeri.</title>
        <authorList>
            <person name="Baptista R.P."/>
            <person name="Li Y."/>
            <person name="Sateriale A."/>
            <person name="Ansell B."/>
            <person name="Jex A."/>
            <person name="Sanders M."/>
            <person name="Brooks K."/>
            <person name="Tracey A."/>
            <person name="Berriman M."/>
            <person name="Striepen B."/>
            <person name="Cotton J.A."/>
            <person name="Kissinger J.C."/>
        </authorList>
    </citation>
    <scope>NUCLEOTIDE SEQUENCE [LARGE SCALE GENOMIC DNA]</scope>
    <source>
        <strain evidence="1 2">IOWA-ATCC</strain>
    </source>
</reference>
<dbReference type="OMA" id="VIEIFRI"/>
<name>A0A7S7LFH9_CRYPV</name>
<proteinExistence type="predicted"/>